<gene>
    <name evidence="1" type="ORF">GMARGA_LOCUS8167</name>
</gene>
<comment type="caution">
    <text evidence="1">The sequence shown here is derived from an EMBL/GenBank/DDBJ whole genome shotgun (WGS) entry which is preliminary data.</text>
</comment>
<evidence type="ECO:0000313" key="2">
    <source>
        <dbReference type="Proteomes" id="UP000789901"/>
    </source>
</evidence>
<protein>
    <submittedName>
        <fullName evidence="1">17390_t:CDS:1</fullName>
    </submittedName>
</protein>
<organism evidence="1 2">
    <name type="scientific">Gigaspora margarita</name>
    <dbReference type="NCBI Taxonomy" id="4874"/>
    <lineage>
        <taxon>Eukaryota</taxon>
        <taxon>Fungi</taxon>
        <taxon>Fungi incertae sedis</taxon>
        <taxon>Mucoromycota</taxon>
        <taxon>Glomeromycotina</taxon>
        <taxon>Glomeromycetes</taxon>
        <taxon>Diversisporales</taxon>
        <taxon>Gigasporaceae</taxon>
        <taxon>Gigaspora</taxon>
    </lineage>
</organism>
<reference evidence="1 2" key="1">
    <citation type="submission" date="2021-06" db="EMBL/GenBank/DDBJ databases">
        <authorList>
            <person name="Kallberg Y."/>
            <person name="Tangrot J."/>
            <person name="Rosling A."/>
        </authorList>
    </citation>
    <scope>NUCLEOTIDE SEQUENCE [LARGE SCALE GENOMIC DNA]</scope>
    <source>
        <strain evidence="1 2">120-4 pot B 10/14</strain>
    </source>
</reference>
<proteinExistence type="predicted"/>
<dbReference type="Gene3D" id="3.20.20.140">
    <property type="entry name" value="Metal-dependent hydrolases"/>
    <property type="match status" value="1"/>
</dbReference>
<sequence length="105" mass="12191">MNDNTNVLTSLSDQAALWEYLESIDCFEETLPLLLNAVNEGKLTYDIKTRLYTNPQNIFNIPEQPDTYVEVEIDRKVIMAQKEGERPSFLIARKLHVQEYAGPWE</sequence>
<keyword evidence="2" id="KW-1185">Reference proteome</keyword>
<name>A0ABN7ULP3_GIGMA</name>
<dbReference type="EMBL" id="CAJVQB010004128">
    <property type="protein sequence ID" value="CAG8627735.1"/>
    <property type="molecule type" value="Genomic_DNA"/>
</dbReference>
<evidence type="ECO:0000313" key="1">
    <source>
        <dbReference type="EMBL" id="CAG8627735.1"/>
    </source>
</evidence>
<accession>A0ABN7ULP3</accession>
<dbReference type="Proteomes" id="UP000789901">
    <property type="component" value="Unassembled WGS sequence"/>
</dbReference>